<accession>A0AAU7J9J8</accession>
<dbReference type="RefSeq" id="WP_406853646.1">
    <property type="nucleotide sequence ID" value="NZ_CP157484.1"/>
</dbReference>
<keyword evidence="2" id="KW-0946">Virion</keyword>
<dbReference type="PANTHER" id="PTHR37089:SF1">
    <property type="entry name" value="MEMBRANE PROTEIN"/>
    <property type="match status" value="1"/>
</dbReference>
<protein>
    <submittedName>
        <fullName evidence="2">Spore coat protein U domain-containing protein</fullName>
    </submittedName>
</protein>
<organism evidence="2">
    <name type="scientific">Alsobacter sp. KACC 23698</name>
    <dbReference type="NCBI Taxonomy" id="3149229"/>
    <lineage>
        <taxon>Bacteria</taxon>
        <taxon>Pseudomonadati</taxon>
        <taxon>Pseudomonadota</taxon>
        <taxon>Alphaproteobacteria</taxon>
        <taxon>Hyphomicrobiales</taxon>
        <taxon>Alsobacteraceae</taxon>
        <taxon>Alsobacter</taxon>
    </lineage>
</organism>
<proteinExistence type="predicted"/>
<keyword evidence="2" id="KW-0167">Capsid protein</keyword>
<dbReference type="SMART" id="SM00972">
    <property type="entry name" value="SCPU"/>
    <property type="match status" value="2"/>
</dbReference>
<dbReference type="AlphaFoldDB" id="A0AAU7J9J8"/>
<feature type="domain" description="Spore coat protein U/FanG" evidence="1">
    <location>
        <begin position="193"/>
        <end position="328"/>
    </location>
</feature>
<feature type="domain" description="Spore coat protein U/FanG" evidence="1">
    <location>
        <begin position="34"/>
        <end position="164"/>
    </location>
</feature>
<gene>
    <name evidence="2" type="ORF">ABEG18_13875</name>
</gene>
<name>A0AAU7J9J8_9HYPH</name>
<dbReference type="InterPro" id="IPR007893">
    <property type="entry name" value="Spore_coat_U/FanG"/>
</dbReference>
<evidence type="ECO:0000313" key="2">
    <source>
        <dbReference type="EMBL" id="XBO36830.1"/>
    </source>
</evidence>
<dbReference type="EMBL" id="CP157484">
    <property type="protein sequence ID" value="XBO36830.1"/>
    <property type="molecule type" value="Genomic_DNA"/>
</dbReference>
<dbReference type="PANTHER" id="PTHR37089">
    <property type="entry name" value="PROTEIN U-RELATED"/>
    <property type="match status" value="1"/>
</dbReference>
<evidence type="ECO:0000259" key="1">
    <source>
        <dbReference type="Pfam" id="PF05229"/>
    </source>
</evidence>
<sequence>MPVIRGLRRLLRAWFIVLGLAGLGAAILTGEAVAQAPSCSVAVDNLTFGSTVATTSLSSVTTLGRVTMTCTGAPSSAVRGCLDIGAGSGGQTVAGVRTLAAGANTLQYDLYSDPSFTSVWTTATGRGPALDVTLGAGGTGSATASIYARLPLPQITAPVGAYASSFSGFATLRYGPLASMSCAGGSAGATAPASFTVSAGVTPACSLSAGNLNFGSFSSITALIQASFSFPVTCTKDSPYLVYLDGGLTGATDPQARLMKRTGGTDTIKYGVYRGAGCTLPWGSTLGSGLSAIGTGSAQNHVGYGCIQPAGNAPYPAAGVYRDTIVVTVEY</sequence>
<reference evidence="2" key="1">
    <citation type="submission" date="2024-05" db="EMBL/GenBank/DDBJ databases">
        <authorList>
            <person name="Kim S."/>
            <person name="Heo J."/>
            <person name="Choi H."/>
            <person name="Choi Y."/>
            <person name="Kwon S.-W."/>
            <person name="Kim Y."/>
        </authorList>
    </citation>
    <scope>NUCLEOTIDE SEQUENCE</scope>
    <source>
        <strain evidence="2">KACC 23698</strain>
    </source>
</reference>
<dbReference type="Pfam" id="PF05229">
    <property type="entry name" value="SCPU"/>
    <property type="match status" value="2"/>
</dbReference>
<dbReference type="InterPro" id="IPR053167">
    <property type="entry name" value="Spore_coat_component"/>
</dbReference>